<dbReference type="RefSeq" id="WP_249317310.1">
    <property type="nucleotide sequence ID" value="NZ_JACRSR010000005.1"/>
</dbReference>
<dbReference type="EMBL" id="JACRSR010000005">
    <property type="protein sequence ID" value="MBC8532195.1"/>
    <property type="molecule type" value="Genomic_DNA"/>
</dbReference>
<dbReference type="Proteomes" id="UP000623172">
    <property type="component" value="Unassembled WGS sequence"/>
</dbReference>
<feature type="domain" description="Tyrosine specific protein phosphatases" evidence="1">
    <location>
        <begin position="113"/>
        <end position="190"/>
    </location>
</feature>
<dbReference type="InterPro" id="IPR029021">
    <property type="entry name" value="Prot-tyrosine_phosphatase-like"/>
</dbReference>
<protein>
    <submittedName>
        <fullName evidence="2">Tyrosine-protein phosphatase</fullName>
    </submittedName>
</protein>
<evidence type="ECO:0000259" key="1">
    <source>
        <dbReference type="PROSITE" id="PS50056"/>
    </source>
</evidence>
<sequence length="233" mass="25953">MFYRRLPLEKCVNVRDLGGYPAQKGTATQFGRFLRGDALYDLSQSDLRFLWDYGVRNVFDLRGNAEKETEPNAFKGVPGVTVYDICLWDTDAYADTVHLISNGMGDFYVALADRYPDNLGRLFTLMAECEGGILFHCSAGKDRTGVTAALLLGLVGVAYNDIVANYQVSNTYIRVNSQRPALRNVPMNALSSDASYIEQFLDFIKERGGAREFLKSTGVSETNLNRLAEKLVT</sequence>
<dbReference type="InterPro" id="IPR026893">
    <property type="entry name" value="Tyr/Ser_Pase_IphP-type"/>
</dbReference>
<accession>A0A926D4E0</accession>
<dbReference type="GO" id="GO:0004721">
    <property type="term" value="F:phosphoprotein phosphatase activity"/>
    <property type="evidence" value="ECO:0007669"/>
    <property type="project" value="InterPro"/>
</dbReference>
<dbReference type="Pfam" id="PF13350">
    <property type="entry name" value="Y_phosphatase3"/>
    <property type="match status" value="1"/>
</dbReference>
<evidence type="ECO:0000313" key="2">
    <source>
        <dbReference type="EMBL" id="MBC8532195.1"/>
    </source>
</evidence>
<dbReference type="InterPro" id="IPR000387">
    <property type="entry name" value="Tyr_Pase_dom"/>
</dbReference>
<dbReference type="PROSITE" id="PS00383">
    <property type="entry name" value="TYR_PHOSPHATASE_1"/>
    <property type="match status" value="1"/>
</dbReference>
<dbReference type="AlphaFoldDB" id="A0A926D4E0"/>
<dbReference type="PROSITE" id="PS50056">
    <property type="entry name" value="TYR_PHOSPHATASE_2"/>
    <property type="match status" value="1"/>
</dbReference>
<dbReference type="Gene3D" id="3.90.190.10">
    <property type="entry name" value="Protein tyrosine phosphatase superfamily"/>
    <property type="match status" value="1"/>
</dbReference>
<comment type="caution">
    <text evidence="2">The sequence shown here is derived from an EMBL/GenBank/DDBJ whole genome shotgun (WGS) entry which is preliminary data.</text>
</comment>
<organism evidence="2 3">
    <name type="scientific">Gehongia tenuis</name>
    <dbReference type="NCBI Taxonomy" id="2763655"/>
    <lineage>
        <taxon>Bacteria</taxon>
        <taxon>Bacillati</taxon>
        <taxon>Bacillota</taxon>
        <taxon>Clostridia</taxon>
        <taxon>Christensenellales</taxon>
        <taxon>Christensenellaceae</taxon>
        <taxon>Gehongia</taxon>
    </lineage>
</organism>
<dbReference type="InterPro" id="IPR016130">
    <property type="entry name" value="Tyr_Pase_AS"/>
</dbReference>
<evidence type="ECO:0000313" key="3">
    <source>
        <dbReference type="Proteomes" id="UP000623172"/>
    </source>
</evidence>
<keyword evidence="3" id="KW-1185">Reference proteome</keyword>
<gene>
    <name evidence="2" type="ORF">H8696_10100</name>
</gene>
<dbReference type="SUPFAM" id="SSF52799">
    <property type="entry name" value="(Phosphotyrosine protein) phosphatases II"/>
    <property type="match status" value="1"/>
</dbReference>
<proteinExistence type="predicted"/>
<reference evidence="2" key="1">
    <citation type="submission" date="2020-08" db="EMBL/GenBank/DDBJ databases">
        <title>Genome public.</title>
        <authorList>
            <person name="Liu C."/>
            <person name="Sun Q."/>
        </authorList>
    </citation>
    <scope>NUCLEOTIDE SEQUENCE</scope>
    <source>
        <strain evidence="2">NSJ-53</strain>
    </source>
</reference>
<name>A0A926D4E0_9FIRM</name>